<dbReference type="AlphaFoldDB" id="A0A0E0K438"/>
<dbReference type="EnsemblPlants" id="OPUNC02G26910.1">
    <property type="protein sequence ID" value="OPUNC02G26910.1"/>
    <property type="gene ID" value="OPUNC02G26910"/>
</dbReference>
<dbReference type="Pfam" id="PF03478">
    <property type="entry name" value="Beta-prop_KIB1-4"/>
    <property type="match status" value="1"/>
</dbReference>
<dbReference type="OMA" id="SCHADRV"/>
<dbReference type="Gene3D" id="1.20.1280.50">
    <property type="match status" value="1"/>
</dbReference>
<name>A0A0E0K438_ORYPU</name>
<dbReference type="Proteomes" id="UP000026962">
    <property type="component" value="Chromosome 2"/>
</dbReference>
<feature type="domain" description="F-box" evidence="2">
    <location>
        <begin position="12"/>
        <end position="50"/>
    </location>
</feature>
<dbReference type="InterPro" id="IPR005174">
    <property type="entry name" value="KIB1-4_b-propeller"/>
</dbReference>
<accession>A0A0E0K438</accession>
<evidence type="ECO:0000313" key="3">
    <source>
        <dbReference type="EnsemblPlants" id="OPUNC02G26910.1"/>
    </source>
</evidence>
<dbReference type="Gramene" id="OPUNC02G26910.1">
    <property type="protein sequence ID" value="OPUNC02G26910.1"/>
    <property type="gene ID" value="OPUNC02G26910"/>
</dbReference>
<dbReference type="HOGENOM" id="CLU_019286_9_0_1"/>
<sequence>MEPAAKHDPRSWSELPTDLASVIFVRLQCHADRVRFGAVCRQWRISARRNPLPRQFPWLALPDRTFYSLPNSAFRRLPLHLHRHRQVPHAQSSCGEWLVFQRHDGAYTLVSPFSTATTMVLPRLPTDQTVTHDTPSAPLQKLVVCSPTLVAAVVDTNPSQLLLCRPGSASWSCSLHERLQALEIQDMVSYQGKLHALVNNGDLLSISIGEDDDSHVGGEPTVSRVDCLVRISPSRSTESPLYLVESDGALLMVCRENHSTRYGSYSDPDESYSSSDDESYVFFYPDDDESYFVLYSAEQIELRTKFEVFAADMAGSRWRKVRSVGGDRVLFVGHWCSRSVHVVPDHQGKAHNIGDRIFFLQNRGADGYGGQQWRTVEFFCTIYDMRERRSQLFLKTPLRPVCNLGTWLFPPSGLRPDGMSEHC</sequence>
<dbReference type="PANTHER" id="PTHR33110">
    <property type="entry name" value="F-BOX/KELCH-REPEAT PROTEIN-RELATED"/>
    <property type="match status" value="1"/>
</dbReference>
<dbReference type="PANTHER" id="PTHR33110:SF57">
    <property type="entry name" value="DUF295 DOMAIN-CONTAINING PROTEIN"/>
    <property type="match status" value="1"/>
</dbReference>
<feature type="domain" description="KIB1-4 beta-propeller" evidence="1">
    <location>
        <begin position="66"/>
        <end position="366"/>
    </location>
</feature>
<evidence type="ECO:0000313" key="4">
    <source>
        <dbReference type="Proteomes" id="UP000026962"/>
    </source>
</evidence>
<proteinExistence type="predicted"/>
<dbReference type="STRING" id="4537.A0A0E0K438"/>
<reference evidence="3" key="1">
    <citation type="submission" date="2015-04" db="UniProtKB">
        <authorList>
            <consortium name="EnsemblPlants"/>
        </authorList>
    </citation>
    <scope>IDENTIFICATION</scope>
</reference>
<dbReference type="InterPro" id="IPR001810">
    <property type="entry name" value="F-box_dom"/>
</dbReference>
<keyword evidence="4" id="KW-1185">Reference proteome</keyword>
<dbReference type="Pfam" id="PF12937">
    <property type="entry name" value="F-box-like"/>
    <property type="match status" value="1"/>
</dbReference>
<dbReference type="SUPFAM" id="SSF81383">
    <property type="entry name" value="F-box domain"/>
    <property type="match status" value="1"/>
</dbReference>
<dbReference type="InterPro" id="IPR036047">
    <property type="entry name" value="F-box-like_dom_sf"/>
</dbReference>
<organism evidence="3">
    <name type="scientific">Oryza punctata</name>
    <name type="common">Red rice</name>
    <dbReference type="NCBI Taxonomy" id="4537"/>
    <lineage>
        <taxon>Eukaryota</taxon>
        <taxon>Viridiplantae</taxon>
        <taxon>Streptophyta</taxon>
        <taxon>Embryophyta</taxon>
        <taxon>Tracheophyta</taxon>
        <taxon>Spermatophyta</taxon>
        <taxon>Magnoliopsida</taxon>
        <taxon>Liliopsida</taxon>
        <taxon>Poales</taxon>
        <taxon>Poaceae</taxon>
        <taxon>BOP clade</taxon>
        <taxon>Oryzoideae</taxon>
        <taxon>Oryzeae</taxon>
        <taxon>Oryzinae</taxon>
        <taxon>Oryza</taxon>
    </lineage>
</organism>
<protein>
    <submittedName>
        <fullName evidence="3">Uncharacterized protein</fullName>
    </submittedName>
</protein>
<evidence type="ECO:0000259" key="2">
    <source>
        <dbReference type="Pfam" id="PF12937"/>
    </source>
</evidence>
<reference evidence="3" key="2">
    <citation type="submission" date="2018-05" db="EMBL/GenBank/DDBJ databases">
        <title>OpunRS2 (Oryza punctata Reference Sequence Version 2).</title>
        <authorList>
            <person name="Zhang J."/>
            <person name="Kudrna D."/>
            <person name="Lee S."/>
            <person name="Talag J."/>
            <person name="Welchert J."/>
            <person name="Wing R.A."/>
        </authorList>
    </citation>
    <scope>NUCLEOTIDE SEQUENCE [LARGE SCALE GENOMIC DNA]</scope>
</reference>
<evidence type="ECO:0000259" key="1">
    <source>
        <dbReference type="Pfam" id="PF03478"/>
    </source>
</evidence>